<accession>A0A9N9T5A1</accession>
<evidence type="ECO:0000259" key="14">
    <source>
        <dbReference type="PROSITE" id="PS50950"/>
    </source>
</evidence>
<dbReference type="GO" id="GO:0043565">
    <property type="term" value="F:sequence-specific DNA binding"/>
    <property type="evidence" value="ECO:0007669"/>
    <property type="project" value="InterPro"/>
</dbReference>
<keyword evidence="5" id="KW-0862">Zinc</keyword>
<keyword evidence="3" id="KW-0479">Metal-binding</keyword>
<dbReference type="AlphaFoldDB" id="A0A9N9T5A1"/>
<reference evidence="15" key="1">
    <citation type="submission" date="2022-01" db="EMBL/GenBank/DDBJ databases">
        <authorList>
            <person name="King R."/>
        </authorList>
    </citation>
    <scope>NUCLEOTIDE SEQUENCE</scope>
</reference>
<dbReference type="InterPro" id="IPR006612">
    <property type="entry name" value="THAP_Znf"/>
</dbReference>
<feature type="compositionally biased region" description="Polar residues" evidence="13">
    <location>
        <begin position="148"/>
        <end position="159"/>
    </location>
</feature>
<dbReference type="Proteomes" id="UP001153709">
    <property type="component" value="Chromosome 5"/>
</dbReference>
<dbReference type="PROSITE" id="PS50950">
    <property type="entry name" value="ZF_THAP"/>
    <property type="match status" value="1"/>
</dbReference>
<dbReference type="PANTHER" id="PTHR46600">
    <property type="entry name" value="THAP DOMAIN-CONTAINING"/>
    <property type="match status" value="1"/>
</dbReference>
<organism evidence="15 16">
    <name type="scientific">Diabrotica balteata</name>
    <name type="common">Banded cucumber beetle</name>
    <dbReference type="NCBI Taxonomy" id="107213"/>
    <lineage>
        <taxon>Eukaryota</taxon>
        <taxon>Metazoa</taxon>
        <taxon>Ecdysozoa</taxon>
        <taxon>Arthropoda</taxon>
        <taxon>Hexapoda</taxon>
        <taxon>Insecta</taxon>
        <taxon>Pterygota</taxon>
        <taxon>Neoptera</taxon>
        <taxon>Endopterygota</taxon>
        <taxon>Coleoptera</taxon>
        <taxon>Polyphaga</taxon>
        <taxon>Cucujiformia</taxon>
        <taxon>Chrysomeloidea</taxon>
        <taxon>Chrysomelidae</taxon>
        <taxon>Galerucinae</taxon>
        <taxon>Diabroticina</taxon>
        <taxon>Diabroticites</taxon>
        <taxon>Diabrotica</taxon>
    </lineage>
</organism>
<evidence type="ECO:0000256" key="8">
    <source>
        <dbReference type="ARBA" id="ARBA00023125"/>
    </source>
</evidence>
<evidence type="ECO:0000256" key="4">
    <source>
        <dbReference type="ARBA" id="ARBA00022771"/>
    </source>
</evidence>
<feature type="compositionally biased region" description="Acidic residues" evidence="13">
    <location>
        <begin position="121"/>
        <end position="131"/>
    </location>
</feature>
<dbReference type="OrthoDB" id="6778567at2759"/>
<dbReference type="EMBL" id="OU898280">
    <property type="protein sequence ID" value="CAG9834662.1"/>
    <property type="molecule type" value="Genomic_DNA"/>
</dbReference>
<evidence type="ECO:0000256" key="3">
    <source>
        <dbReference type="ARBA" id="ARBA00022723"/>
    </source>
</evidence>
<keyword evidence="10" id="KW-0539">Nucleus</keyword>
<evidence type="ECO:0000256" key="5">
    <source>
        <dbReference type="ARBA" id="ARBA00022833"/>
    </source>
</evidence>
<dbReference type="InterPro" id="IPR026516">
    <property type="entry name" value="THAP1/10"/>
</dbReference>
<evidence type="ECO:0000256" key="1">
    <source>
        <dbReference type="ARBA" id="ARBA00004642"/>
    </source>
</evidence>
<dbReference type="GO" id="GO:0008270">
    <property type="term" value="F:zinc ion binding"/>
    <property type="evidence" value="ECO:0007669"/>
    <property type="project" value="UniProtKB-KW"/>
</dbReference>
<keyword evidence="16" id="KW-1185">Reference proteome</keyword>
<feature type="compositionally biased region" description="Basic residues" evidence="13">
    <location>
        <begin position="171"/>
        <end position="181"/>
    </location>
</feature>
<dbReference type="SMART" id="SM00692">
    <property type="entry name" value="DM3"/>
    <property type="match status" value="1"/>
</dbReference>
<keyword evidence="11" id="KW-0131">Cell cycle</keyword>
<keyword evidence="7" id="KW-0175">Coiled coil</keyword>
<evidence type="ECO:0000256" key="11">
    <source>
        <dbReference type="ARBA" id="ARBA00023306"/>
    </source>
</evidence>
<dbReference type="GO" id="GO:0005654">
    <property type="term" value="C:nucleoplasm"/>
    <property type="evidence" value="ECO:0007669"/>
    <property type="project" value="UniProtKB-SubCell"/>
</dbReference>
<dbReference type="SMART" id="SM00980">
    <property type="entry name" value="THAP"/>
    <property type="match status" value="1"/>
</dbReference>
<keyword evidence="6" id="KW-0805">Transcription regulation</keyword>
<evidence type="ECO:0000256" key="10">
    <source>
        <dbReference type="ARBA" id="ARBA00023242"/>
    </source>
</evidence>
<evidence type="ECO:0000256" key="9">
    <source>
        <dbReference type="ARBA" id="ARBA00023163"/>
    </source>
</evidence>
<comment type="similarity">
    <text evidence="2">Belongs to the THAP1 family.</text>
</comment>
<comment type="subcellular location">
    <subcellularLocation>
        <location evidence="1">Nucleus</location>
        <location evidence="1">Nucleoplasm</location>
    </subcellularLocation>
</comment>
<gene>
    <name evidence="15" type="ORF">DIABBA_LOCUS7950</name>
</gene>
<keyword evidence="9" id="KW-0804">Transcription</keyword>
<proteinExistence type="inferred from homology"/>
<sequence>MVFKCCVPGCKNYQKDAQMHIFPKNQELYNVWIKRIGHPNLQEMPMEKVQKSYRVCNVHFGPDAQYIGLINKSTIKKDAIPSLFLPPINNTVMCSYEKETKRILAMWAEIESDDGIGGPPEDQDDVLENNDYDSNSEQSEGEEIPDFNETQQDLNTQTDAAPEESPFVTRKSTKNQKTPKKSKLEEMHSDLSFLSMIEPAKIFINNHELPFLLNSEQLALLLDNTAG</sequence>
<feature type="region of interest" description="Disordered" evidence="13">
    <location>
        <begin position="112"/>
        <end position="184"/>
    </location>
</feature>
<dbReference type="SUPFAM" id="SSF57716">
    <property type="entry name" value="Glucocorticoid receptor-like (DNA-binding domain)"/>
    <property type="match status" value="1"/>
</dbReference>
<keyword evidence="4 12" id="KW-0863">Zinc-finger</keyword>
<evidence type="ECO:0000256" key="12">
    <source>
        <dbReference type="PROSITE-ProRule" id="PRU00309"/>
    </source>
</evidence>
<feature type="domain" description="THAP-type" evidence="14">
    <location>
        <begin position="1"/>
        <end position="84"/>
    </location>
</feature>
<dbReference type="Pfam" id="PF05485">
    <property type="entry name" value="THAP"/>
    <property type="match status" value="1"/>
</dbReference>
<protein>
    <recommendedName>
        <fullName evidence="14">THAP-type domain-containing protein</fullName>
    </recommendedName>
</protein>
<evidence type="ECO:0000313" key="15">
    <source>
        <dbReference type="EMBL" id="CAG9834662.1"/>
    </source>
</evidence>
<dbReference type="PANTHER" id="PTHR46600:SF1">
    <property type="entry name" value="THAP DOMAIN-CONTAINING PROTEIN 1"/>
    <property type="match status" value="1"/>
</dbReference>
<evidence type="ECO:0000256" key="13">
    <source>
        <dbReference type="SAM" id="MobiDB-lite"/>
    </source>
</evidence>
<evidence type="ECO:0000256" key="6">
    <source>
        <dbReference type="ARBA" id="ARBA00023015"/>
    </source>
</evidence>
<evidence type="ECO:0000256" key="2">
    <source>
        <dbReference type="ARBA" id="ARBA00006177"/>
    </source>
</evidence>
<name>A0A9N9T5A1_DIABA</name>
<evidence type="ECO:0000313" key="16">
    <source>
        <dbReference type="Proteomes" id="UP001153709"/>
    </source>
</evidence>
<evidence type="ECO:0000256" key="7">
    <source>
        <dbReference type="ARBA" id="ARBA00023054"/>
    </source>
</evidence>
<keyword evidence="8 12" id="KW-0238">DNA-binding</keyword>